<feature type="compositionally biased region" description="Acidic residues" evidence="1">
    <location>
        <begin position="19"/>
        <end position="33"/>
    </location>
</feature>
<dbReference type="Gramene" id="KVI01427">
    <property type="protein sequence ID" value="KVI01427"/>
    <property type="gene ID" value="Ccrd_020301"/>
</dbReference>
<protein>
    <submittedName>
        <fullName evidence="2">Uncharacterized protein</fullName>
    </submittedName>
</protein>
<reference evidence="2 3" key="1">
    <citation type="journal article" date="2016" name="Sci. Rep.">
        <title>The genome sequence of the outbreeding globe artichoke constructed de novo incorporating a phase-aware low-pass sequencing strategy of F1 progeny.</title>
        <authorList>
            <person name="Scaglione D."/>
            <person name="Reyes-Chin-Wo S."/>
            <person name="Acquadro A."/>
            <person name="Froenicke L."/>
            <person name="Portis E."/>
            <person name="Beitel C."/>
            <person name="Tirone M."/>
            <person name="Mauro R."/>
            <person name="Lo Monaco A."/>
            <person name="Mauromicale G."/>
            <person name="Faccioli P."/>
            <person name="Cattivelli L."/>
            <person name="Rieseberg L."/>
            <person name="Michelmore R."/>
            <person name="Lanteri S."/>
        </authorList>
    </citation>
    <scope>NUCLEOTIDE SEQUENCE [LARGE SCALE GENOMIC DNA]</scope>
    <source>
        <strain evidence="2">2C</strain>
    </source>
</reference>
<dbReference type="AlphaFoldDB" id="A0A118K0G8"/>
<feature type="compositionally biased region" description="Basic residues" evidence="1">
    <location>
        <begin position="101"/>
        <end position="111"/>
    </location>
</feature>
<gene>
    <name evidence="2" type="ORF">Ccrd_020301</name>
</gene>
<dbReference type="Proteomes" id="UP000243975">
    <property type="component" value="Unassembled WGS sequence"/>
</dbReference>
<feature type="region of interest" description="Disordered" evidence="1">
    <location>
        <begin position="1"/>
        <end position="120"/>
    </location>
</feature>
<evidence type="ECO:0000256" key="1">
    <source>
        <dbReference type="SAM" id="MobiDB-lite"/>
    </source>
</evidence>
<evidence type="ECO:0000313" key="3">
    <source>
        <dbReference type="Proteomes" id="UP000243975"/>
    </source>
</evidence>
<organism evidence="2 3">
    <name type="scientific">Cynara cardunculus var. scolymus</name>
    <name type="common">Globe artichoke</name>
    <name type="synonym">Cynara scolymus</name>
    <dbReference type="NCBI Taxonomy" id="59895"/>
    <lineage>
        <taxon>Eukaryota</taxon>
        <taxon>Viridiplantae</taxon>
        <taxon>Streptophyta</taxon>
        <taxon>Embryophyta</taxon>
        <taxon>Tracheophyta</taxon>
        <taxon>Spermatophyta</taxon>
        <taxon>Magnoliopsida</taxon>
        <taxon>eudicotyledons</taxon>
        <taxon>Gunneridae</taxon>
        <taxon>Pentapetalae</taxon>
        <taxon>asterids</taxon>
        <taxon>campanulids</taxon>
        <taxon>Asterales</taxon>
        <taxon>Asteraceae</taxon>
        <taxon>Carduoideae</taxon>
        <taxon>Cardueae</taxon>
        <taxon>Carduinae</taxon>
        <taxon>Cynara</taxon>
    </lineage>
</organism>
<accession>A0A118K0G8</accession>
<proteinExistence type="predicted"/>
<dbReference type="EMBL" id="LEKV01003098">
    <property type="protein sequence ID" value="KVI01427.1"/>
    <property type="molecule type" value="Genomic_DNA"/>
</dbReference>
<sequence length="120" mass="12649">MPTGAGGYANKSGDHALDCTDDGWLTEEDDVEPGPDKEAGGGADVGVENSHGGVDVGGVRISAVETSPTHPQQPCSGQLHDTPLKQETTAPQAESADGVRKRQPQRHKRHPRLDVHSPQQ</sequence>
<name>A0A118K0G8_CYNCS</name>
<keyword evidence="3" id="KW-1185">Reference proteome</keyword>
<evidence type="ECO:0000313" key="2">
    <source>
        <dbReference type="EMBL" id="KVI01427.1"/>
    </source>
</evidence>
<comment type="caution">
    <text evidence="2">The sequence shown here is derived from an EMBL/GenBank/DDBJ whole genome shotgun (WGS) entry which is preliminary data.</text>
</comment>
<feature type="compositionally biased region" description="Polar residues" evidence="1">
    <location>
        <begin position="64"/>
        <end position="76"/>
    </location>
</feature>